<feature type="compositionally biased region" description="Low complexity" evidence="1">
    <location>
        <begin position="79"/>
        <end position="110"/>
    </location>
</feature>
<feature type="compositionally biased region" description="Basic and acidic residues" evidence="1">
    <location>
        <begin position="298"/>
        <end position="314"/>
    </location>
</feature>
<sequence length="314" mass="34094">MRSLPDGGSADGAAWKRECKLKYRHTASDRQSSCSGPGTRASVRMRTSWLNLEQSQLAPRGREDMADALAASTPPVPRSPTQAPSVPAPPAVDALPTTTTTTAAPSTSVPSPSPAPSATPVPLPDNPFDNPASEAARAALQASRWNGLLRWGRAARLGGHGGAPAGWDFATGMYHVPRDSPEWTAGVERAQMCVLMRVTRRRELCSLLTLLPCSLTVTSPGSSTQRKCLRTASLSLPFAISSPSPFLPHPQRPVLRPRPNPHAPIQQHPLAPQPRRGPLGRRARWRRRRRCGRGRRRRDADGEWAAKEEGRQVR</sequence>
<feature type="region of interest" description="Disordered" evidence="1">
    <location>
        <begin position="26"/>
        <end position="131"/>
    </location>
</feature>
<keyword evidence="3" id="KW-1185">Reference proteome</keyword>
<organism evidence="2 3">
    <name type="scientific">Rhodotorula diobovata</name>
    <dbReference type="NCBI Taxonomy" id="5288"/>
    <lineage>
        <taxon>Eukaryota</taxon>
        <taxon>Fungi</taxon>
        <taxon>Dikarya</taxon>
        <taxon>Basidiomycota</taxon>
        <taxon>Pucciniomycotina</taxon>
        <taxon>Microbotryomycetes</taxon>
        <taxon>Sporidiobolales</taxon>
        <taxon>Sporidiobolaceae</taxon>
        <taxon>Rhodotorula</taxon>
    </lineage>
</organism>
<feature type="compositionally biased region" description="Pro residues" evidence="1">
    <location>
        <begin position="245"/>
        <end position="262"/>
    </location>
</feature>
<gene>
    <name evidence="2" type="ORF">DMC30DRAFT_404629</name>
</gene>
<feature type="compositionally biased region" description="Pro residues" evidence="1">
    <location>
        <begin position="111"/>
        <end position="125"/>
    </location>
</feature>
<dbReference type="OrthoDB" id="2530395at2759"/>
<dbReference type="EMBL" id="SOZI01000169">
    <property type="protein sequence ID" value="TNY17886.1"/>
    <property type="molecule type" value="Genomic_DNA"/>
</dbReference>
<feature type="region of interest" description="Disordered" evidence="1">
    <location>
        <begin position="241"/>
        <end position="314"/>
    </location>
</feature>
<protein>
    <submittedName>
        <fullName evidence="2">Uncharacterized protein</fullName>
    </submittedName>
</protein>
<comment type="caution">
    <text evidence="2">The sequence shown here is derived from an EMBL/GenBank/DDBJ whole genome shotgun (WGS) entry which is preliminary data.</text>
</comment>
<proteinExistence type="predicted"/>
<feature type="compositionally biased region" description="Polar residues" evidence="1">
    <location>
        <begin position="48"/>
        <end position="57"/>
    </location>
</feature>
<feature type="compositionally biased region" description="Basic residues" evidence="1">
    <location>
        <begin position="278"/>
        <end position="297"/>
    </location>
</feature>
<dbReference type="Proteomes" id="UP000311382">
    <property type="component" value="Unassembled WGS sequence"/>
</dbReference>
<evidence type="ECO:0000256" key="1">
    <source>
        <dbReference type="SAM" id="MobiDB-lite"/>
    </source>
</evidence>
<dbReference type="STRING" id="5288.A0A5C5FNR7"/>
<evidence type="ECO:0000313" key="3">
    <source>
        <dbReference type="Proteomes" id="UP000311382"/>
    </source>
</evidence>
<name>A0A5C5FNR7_9BASI</name>
<accession>A0A5C5FNR7</accession>
<reference evidence="2 3" key="1">
    <citation type="submission" date="2019-03" db="EMBL/GenBank/DDBJ databases">
        <title>Rhodosporidium diobovatum UCD-FST 08-225 genome sequencing, assembly, and annotation.</title>
        <authorList>
            <person name="Fakankun I.U."/>
            <person name="Fristensky B."/>
            <person name="Levin D.B."/>
        </authorList>
    </citation>
    <scope>NUCLEOTIDE SEQUENCE [LARGE SCALE GENOMIC DNA]</scope>
    <source>
        <strain evidence="2 3">UCD-FST 08-225</strain>
    </source>
</reference>
<dbReference type="AlphaFoldDB" id="A0A5C5FNR7"/>
<evidence type="ECO:0000313" key="2">
    <source>
        <dbReference type="EMBL" id="TNY17886.1"/>
    </source>
</evidence>